<organism evidence="1 2">
    <name type="scientific">Romanomermis culicivorax</name>
    <name type="common">Nematode worm</name>
    <dbReference type="NCBI Taxonomy" id="13658"/>
    <lineage>
        <taxon>Eukaryota</taxon>
        <taxon>Metazoa</taxon>
        <taxon>Ecdysozoa</taxon>
        <taxon>Nematoda</taxon>
        <taxon>Enoplea</taxon>
        <taxon>Dorylaimia</taxon>
        <taxon>Mermithida</taxon>
        <taxon>Mermithoidea</taxon>
        <taxon>Mermithidae</taxon>
        <taxon>Romanomermis</taxon>
    </lineage>
</organism>
<sequence length="63" mass="6863">MVTIDPLDTPGGPQFVAISQLKPFIPHPARDALSLNRMSKGSLLSNSEGTEWNAIDTTLLNER</sequence>
<dbReference type="Proteomes" id="UP000887565">
    <property type="component" value="Unplaced"/>
</dbReference>
<reference evidence="2" key="1">
    <citation type="submission" date="2022-11" db="UniProtKB">
        <authorList>
            <consortium name="WormBaseParasite"/>
        </authorList>
    </citation>
    <scope>IDENTIFICATION</scope>
</reference>
<name>A0A915HNK0_ROMCU</name>
<dbReference type="WBParaSite" id="nRc.2.0.1.t03086-RA">
    <property type="protein sequence ID" value="nRc.2.0.1.t03086-RA"/>
    <property type="gene ID" value="nRc.2.0.1.g03086"/>
</dbReference>
<keyword evidence="1" id="KW-1185">Reference proteome</keyword>
<protein>
    <submittedName>
        <fullName evidence="2">Uncharacterized protein</fullName>
    </submittedName>
</protein>
<evidence type="ECO:0000313" key="1">
    <source>
        <dbReference type="Proteomes" id="UP000887565"/>
    </source>
</evidence>
<proteinExistence type="predicted"/>
<dbReference type="AlphaFoldDB" id="A0A915HNK0"/>
<accession>A0A915HNK0</accession>
<evidence type="ECO:0000313" key="2">
    <source>
        <dbReference type="WBParaSite" id="nRc.2.0.1.t03086-RA"/>
    </source>
</evidence>